<dbReference type="EC" id="3.6.1.1" evidence="1"/>
<dbReference type="GO" id="GO:0008967">
    <property type="term" value="F:phosphoglycolate phosphatase activity"/>
    <property type="evidence" value="ECO:0007669"/>
    <property type="project" value="TreeGrafter"/>
</dbReference>
<dbReference type="InterPro" id="IPR023198">
    <property type="entry name" value="PGP-like_dom2"/>
</dbReference>
<dbReference type="Gene3D" id="3.40.50.1000">
    <property type="entry name" value="HAD superfamily/HAD-like"/>
    <property type="match status" value="1"/>
</dbReference>
<comment type="caution">
    <text evidence="1">The sequence shown here is derived from an EMBL/GenBank/DDBJ whole genome shotgun (WGS) entry which is preliminary data.</text>
</comment>
<dbReference type="InterPro" id="IPR023214">
    <property type="entry name" value="HAD_sf"/>
</dbReference>
<dbReference type="GO" id="GO:0004427">
    <property type="term" value="F:inorganic diphosphate phosphatase activity"/>
    <property type="evidence" value="ECO:0007669"/>
    <property type="project" value="UniProtKB-EC"/>
</dbReference>
<dbReference type="InterPro" id="IPR006439">
    <property type="entry name" value="HAD-SF_hydro_IA"/>
</dbReference>
<dbReference type="GO" id="GO:0005829">
    <property type="term" value="C:cytosol"/>
    <property type="evidence" value="ECO:0007669"/>
    <property type="project" value="TreeGrafter"/>
</dbReference>
<name>A0A1V5SLN5_9BACT</name>
<proteinExistence type="predicted"/>
<dbReference type="Proteomes" id="UP000485569">
    <property type="component" value="Unassembled WGS sequence"/>
</dbReference>
<dbReference type="SFLD" id="SFLDG01129">
    <property type="entry name" value="C1.5:_HAD__Beta-PGM__Phosphata"/>
    <property type="match status" value="1"/>
</dbReference>
<protein>
    <submittedName>
        <fullName evidence="1">Pyrophosphatase PpaX</fullName>
        <ecNumber evidence="1">3.6.1.1</ecNumber>
    </submittedName>
</protein>
<dbReference type="InterPro" id="IPR050155">
    <property type="entry name" value="HAD-like_hydrolase_sf"/>
</dbReference>
<dbReference type="Gene3D" id="1.10.150.240">
    <property type="entry name" value="Putative phosphatase, domain 2"/>
    <property type="match status" value="1"/>
</dbReference>
<keyword evidence="1" id="KW-0378">Hydrolase</keyword>
<dbReference type="GO" id="GO:0006281">
    <property type="term" value="P:DNA repair"/>
    <property type="evidence" value="ECO:0007669"/>
    <property type="project" value="TreeGrafter"/>
</dbReference>
<accession>A0A1V5SLN5</accession>
<dbReference type="NCBIfam" id="TIGR01549">
    <property type="entry name" value="HAD-SF-IA-v1"/>
    <property type="match status" value="1"/>
</dbReference>
<sequence>MLKSVLFDIDGTITDTNPIFLDAIVQTHYEMTGQQKNREFFHFSLGIPSPVTLGILDIPQEFRMLYIQRWQEHIKEKMHEVVLFPRIVTVLESLREWGLSMALVTSKVRSEFSFQFDSFGLNHFFQAIICADDASRPKPNPDPLFEACSRLGVKPREAIYVGDSRYDIMAAKAAGIPFLFASWGSIDPNSVLELHPEFYLKEPIEILDVVQKKTQVEIPTQLNYQNM</sequence>
<organism evidence="1">
    <name type="scientific">Candidatus Atribacter allofermentans</name>
    <dbReference type="NCBI Taxonomy" id="1852833"/>
    <lineage>
        <taxon>Bacteria</taxon>
        <taxon>Pseudomonadati</taxon>
        <taxon>Atribacterota</taxon>
        <taxon>Atribacteria</taxon>
        <taxon>Atribacterales</taxon>
        <taxon>Atribacteraceae</taxon>
        <taxon>Atribacter</taxon>
    </lineage>
</organism>
<dbReference type="NCBIfam" id="TIGR01509">
    <property type="entry name" value="HAD-SF-IA-v3"/>
    <property type="match status" value="1"/>
</dbReference>
<dbReference type="InterPro" id="IPR041492">
    <property type="entry name" value="HAD_2"/>
</dbReference>
<dbReference type="SUPFAM" id="SSF56784">
    <property type="entry name" value="HAD-like"/>
    <property type="match status" value="1"/>
</dbReference>
<dbReference type="AlphaFoldDB" id="A0A1V5SLN5"/>
<dbReference type="InterPro" id="IPR036412">
    <property type="entry name" value="HAD-like_sf"/>
</dbReference>
<dbReference type="PANTHER" id="PTHR43434">
    <property type="entry name" value="PHOSPHOGLYCOLATE PHOSPHATASE"/>
    <property type="match status" value="1"/>
</dbReference>
<dbReference type="SFLD" id="SFLDS00003">
    <property type="entry name" value="Haloacid_Dehalogenase"/>
    <property type="match status" value="1"/>
</dbReference>
<dbReference type="PANTHER" id="PTHR43434:SF26">
    <property type="entry name" value="PYROPHOSPHATASE PPAX"/>
    <property type="match status" value="1"/>
</dbReference>
<dbReference type="Pfam" id="PF13419">
    <property type="entry name" value="HAD_2"/>
    <property type="match status" value="1"/>
</dbReference>
<dbReference type="EMBL" id="MWBQ01000160">
    <property type="protein sequence ID" value="OQA55408.1"/>
    <property type="molecule type" value="Genomic_DNA"/>
</dbReference>
<evidence type="ECO:0000313" key="1">
    <source>
        <dbReference type="EMBL" id="OQA55408.1"/>
    </source>
</evidence>
<gene>
    <name evidence="1" type="primary">ppaX_3</name>
    <name evidence="1" type="ORF">BWY41_01663</name>
</gene>
<reference evidence="1" key="1">
    <citation type="submission" date="2017-02" db="EMBL/GenBank/DDBJ databases">
        <title>Delving into the versatile metabolic prowess of the omnipresent phylum Bacteroidetes.</title>
        <authorList>
            <person name="Nobu M.K."/>
            <person name="Mei R."/>
            <person name="Narihiro T."/>
            <person name="Kuroda K."/>
            <person name="Liu W.-T."/>
        </authorList>
    </citation>
    <scope>NUCLEOTIDE SEQUENCE</scope>
    <source>
        <strain evidence="1">ADurb.Bin276</strain>
    </source>
</reference>